<evidence type="ECO:0000313" key="13">
    <source>
        <dbReference type="Proteomes" id="UP000179095"/>
    </source>
</evidence>
<keyword evidence="7" id="KW-1005">Bacterial flagellum biogenesis</keyword>
<evidence type="ECO:0000256" key="5">
    <source>
        <dbReference type="ARBA" id="ARBA00022475"/>
    </source>
</evidence>
<sequence>EKNREYLKEKEKEEEIEQEKKGKEEELRGVFREKNREYLKEKEKEEEIEQEKKGKEEELRGVFRNGTISDFAKVLRRKSHLDVLKDDLDKQVEKVIEASKLLEEQRAKLIISMKDKKIMEKHKEKKFDEYNKIMQDLELKFMDEIATERFKHEDRD</sequence>
<evidence type="ECO:0000313" key="12">
    <source>
        <dbReference type="EMBL" id="OGC09867.1"/>
    </source>
</evidence>
<comment type="subcellular location">
    <subcellularLocation>
        <location evidence="1">Cell membrane</location>
        <topology evidence="1">Peripheral membrane protein</topology>
        <orientation evidence="1">Cytoplasmic side</orientation>
    </subcellularLocation>
</comment>
<name>A0A1F4RNW7_UNCSA</name>
<evidence type="ECO:0000256" key="8">
    <source>
        <dbReference type="ARBA" id="ARBA00022927"/>
    </source>
</evidence>
<dbReference type="GO" id="GO:0044781">
    <property type="term" value="P:bacterial-type flagellum organization"/>
    <property type="evidence" value="ECO:0007669"/>
    <property type="project" value="UniProtKB-KW"/>
</dbReference>
<accession>A0A1F4RNW7</accession>
<feature type="non-terminal residue" evidence="12">
    <location>
        <position position="1"/>
    </location>
</feature>
<dbReference type="GO" id="GO:0071973">
    <property type="term" value="P:bacterial-type flagellum-dependent cell motility"/>
    <property type="evidence" value="ECO:0007669"/>
    <property type="project" value="InterPro"/>
</dbReference>
<organism evidence="12 13">
    <name type="scientific">candidate division WOR-1 bacterium RIFCSPLOWO2_12_FULL_45_9</name>
    <dbReference type="NCBI Taxonomy" id="1802568"/>
    <lineage>
        <taxon>Bacteria</taxon>
        <taxon>Bacillati</taxon>
        <taxon>Saganbacteria</taxon>
    </lineage>
</organism>
<dbReference type="InterPro" id="IPR053716">
    <property type="entry name" value="Flag_assembly_chemotaxis_eff"/>
</dbReference>
<evidence type="ECO:0000256" key="7">
    <source>
        <dbReference type="ARBA" id="ARBA00022795"/>
    </source>
</evidence>
<evidence type="ECO:0000256" key="10">
    <source>
        <dbReference type="ARBA" id="ARBA00023225"/>
    </source>
</evidence>
<reference evidence="12 13" key="1">
    <citation type="journal article" date="2016" name="Nat. Commun.">
        <title>Thousands of microbial genomes shed light on interconnected biogeochemical processes in an aquifer system.</title>
        <authorList>
            <person name="Anantharaman K."/>
            <person name="Brown C.T."/>
            <person name="Hug L.A."/>
            <person name="Sharon I."/>
            <person name="Castelle C.J."/>
            <person name="Probst A.J."/>
            <person name="Thomas B.C."/>
            <person name="Singh A."/>
            <person name="Wilkins M.J."/>
            <person name="Karaoz U."/>
            <person name="Brodie E.L."/>
            <person name="Williams K.H."/>
            <person name="Hubbard S.S."/>
            <person name="Banfield J.F."/>
        </authorList>
    </citation>
    <scope>NUCLEOTIDE SEQUENCE [LARGE SCALE GENOMIC DNA]</scope>
</reference>
<dbReference type="GO" id="GO:0005886">
    <property type="term" value="C:plasma membrane"/>
    <property type="evidence" value="ECO:0007669"/>
    <property type="project" value="UniProtKB-SubCell"/>
</dbReference>
<evidence type="ECO:0000256" key="1">
    <source>
        <dbReference type="ARBA" id="ARBA00004413"/>
    </source>
</evidence>
<dbReference type="AlphaFoldDB" id="A0A1F4RNW7"/>
<feature type="region of interest" description="Disordered" evidence="11">
    <location>
        <begin position="1"/>
        <end position="23"/>
    </location>
</feature>
<comment type="caution">
    <text evidence="12">The sequence shown here is derived from an EMBL/GenBank/DDBJ whole genome shotgun (WGS) entry which is preliminary data.</text>
</comment>
<dbReference type="GO" id="GO:0006935">
    <property type="term" value="P:chemotaxis"/>
    <property type="evidence" value="ECO:0007669"/>
    <property type="project" value="UniProtKB-KW"/>
</dbReference>
<comment type="similarity">
    <text evidence="2">Belongs to the FliJ family.</text>
</comment>
<dbReference type="Gene3D" id="1.10.287.1700">
    <property type="match status" value="1"/>
</dbReference>
<evidence type="ECO:0000256" key="4">
    <source>
        <dbReference type="ARBA" id="ARBA00022448"/>
    </source>
</evidence>
<evidence type="ECO:0000256" key="6">
    <source>
        <dbReference type="ARBA" id="ARBA00022500"/>
    </source>
</evidence>
<evidence type="ECO:0000256" key="11">
    <source>
        <dbReference type="SAM" id="MobiDB-lite"/>
    </source>
</evidence>
<proteinExistence type="inferred from homology"/>
<keyword evidence="4" id="KW-0813">Transport</keyword>
<keyword evidence="9" id="KW-0472">Membrane</keyword>
<gene>
    <name evidence="12" type="ORF">A3F86_05695</name>
</gene>
<evidence type="ECO:0000256" key="2">
    <source>
        <dbReference type="ARBA" id="ARBA00010004"/>
    </source>
</evidence>
<evidence type="ECO:0000256" key="3">
    <source>
        <dbReference type="ARBA" id="ARBA00020392"/>
    </source>
</evidence>
<dbReference type="InterPro" id="IPR012823">
    <property type="entry name" value="Flagell_FliJ"/>
</dbReference>
<dbReference type="GO" id="GO:0009288">
    <property type="term" value="C:bacterial-type flagellum"/>
    <property type="evidence" value="ECO:0007669"/>
    <property type="project" value="InterPro"/>
</dbReference>
<evidence type="ECO:0000256" key="9">
    <source>
        <dbReference type="ARBA" id="ARBA00023136"/>
    </source>
</evidence>
<keyword evidence="10" id="KW-1006">Bacterial flagellum protein export</keyword>
<keyword evidence="6" id="KW-0145">Chemotaxis</keyword>
<protein>
    <recommendedName>
        <fullName evidence="3">Flagellar FliJ protein</fullName>
    </recommendedName>
</protein>
<dbReference type="Proteomes" id="UP000179095">
    <property type="component" value="Unassembled WGS sequence"/>
</dbReference>
<keyword evidence="8" id="KW-0653">Protein transport</keyword>
<keyword evidence="5" id="KW-1003">Cell membrane</keyword>
<dbReference type="Pfam" id="PF02050">
    <property type="entry name" value="FliJ"/>
    <property type="match status" value="1"/>
</dbReference>
<dbReference type="GO" id="GO:0015031">
    <property type="term" value="P:protein transport"/>
    <property type="evidence" value="ECO:0007669"/>
    <property type="project" value="UniProtKB-KW"/>
</dbReference>
<dbReference type="EMBL" id="METQ01000012">
    <property type="protein sequence ID" value="OGC09867.1"/>
    <property type="molecule type" value="Genomic_DNA"/>
</dbReference>